<dbReference type="GO" id="GO:0042981">
    <property type="term" value="P:regulation of apoptotic process"/>
    <property type="evidence" value="ECO:0007669"/>
    <property type="project" value="InterPro"/>
</dbReference>
<dbReference type="GO" id="GO:0006954">
    <property type="term" value="P:inflammatory response"/>
    <property type="evidence" value="ECO:0007669"/>
    <property type="project" value="UniProtKB-KW"/>
</dbReference>
<name>A0A8J6EEG7_ELECQ</name>
<dbReference type="EMBL" id="WNTK01001297">
    <property type="protein sequence ID" value="KAG9467590.1"/>
    <property type="molecule type" value="Genomic_DNA"/>
</dbReference>
<keyword evidence="2" id="KW-0963">Cytoplasm</keyword>
<dbReference type="SUPFAM" id="SSF47986">
    <property type="entry name" value="DEATH domain"/>
    <property type="match status" value="1"/>
</dbReference>
<feature type="domain" description="FIIND" evidence="7">
    <location>
        <begin position="1"/>
        <end position="170"/>
    </location>
</feature>
<evidence type="ECO:0000256" key="5">
    <source>
        <dbReference type="ARBA" id="ARBA00023198"/>
    </source>
</evidence>
<dbReference type="FunFam" id="1.10.533.10:FF:000013">
    <property type="entry name" value="Apoptosis-associated speck-like protein containing a CARD"/>
    <property type="match status" value="1"/>
</dbReference>
<evidence type="ECO:0000256" key="1">
    <source>
        <dbReference type="ARBA" id="ARBA00004514"/>
    </source>
</evidence>
<comment type="caution">
    <text evidence="8">The sequence shown here is derived from an EMBL/GenBank/DDBJ whole genome shotgun (WGS) entry which is preliminary data.</text>
</comment>
<keyword evidence="4" id="KW-0391">Immunity</keyword>
<dbReference type="InterPro" id="IPR051249">
    <property type="entry name" value="NLRP_Inflammasome"/>
</dbReference>
<keyword evidence="9" id="KW-1185">Reference proteome</keyword>
<dbReference type="Proteomes" id="UP000770717">
    <property type="component" value="Unassembled WGS sequence"/>
</dbReference>
<dbReference type="GO" id="GO:0005829">
    <property type="term" value="C:cytosol"/>
    <property type="evidence" value="ECO:0007669"/>
    <property type="project" value="UniProtKB-SubCell"/>
</dbReference>
<evidence type="ECO:0000313" key="9">
    <source>
        <dbReference type="Proteomes" id="UP000770717"/>
    </source>
</evidence>
<keyword evidence="5" id="KW-0395">Inflammatory response</keyword>
<keyword evidence="3" id="KW-0399">Innate immunity</keyword>
<dbReference type="InterPro" id="IPR011029">
    <property type="entry name" value="DEATH-like_dom_sf"/>
</dbReference>
<organism evidence="8 9">
    <name type="scientific">Eleutherodactylus coqui</name>
    <name type="common">Puerto Rican coqui</name>
    <dbReference type="NCBI Taxonomy" id="57060"/>
    <lineage>
        <taxon>Eukaryota</taxon>
        <taxon>Metazoa</taxon>
        <taxon>Chordata</taxon>
        <taxon>Craniata</taxon>
        <taxon>Vertebrata</taxon>
        <taxon>Euteleostomi</taxon>
        <taxon>Amphibia</taxon>
        <taxon>Batrachia</taxon>
        <taxon>Anura</taxon>
        <taxon>Neobatrachia</taxon>
        <taxon>Hyloidea</taxon>
        <taxon>Eleutherodactylidae</taxon>
        <taxon>Eleutherodactylinae</taxon>
        <taxon>Eleutherodactylus</taxon>
        <taxon>Eleutherodactylus</taxon>
    </lineage>
</organism>
<dbReference type="InterPro" id="IPR001315">
    <property type="entry name" value="CARD"/>
</dbReference>
<dbReference type="AlphaFoldDB" id="A0A8J6EEG7"/>
<dbReference type="GO" id="GO:0045087">
    <property type="term" value="P:innate immune response"/>
    <property type="evidence" value="ECO:0007669"/>
    <property type="project" value="UniProtKB-KW"/>
</dbReference>
<dbReference type="PROSITE" id="PS50209">
    <property type="entry name" value="CARD"/>
    <property type="match status" value="1"/>
</dbReference>
<dbReference type="OrthoDB" id="428577at2759"/>
<dbReference type="InterPro" id="IPR025307">
    <property type="entry name" value="FIIND_dom"/>
</dbReference>
<accession>A0A8J6EEG7</accession>
<evidence type="ECO:0000256" key="4">
    <source>
        <dbReference type="ARBA" id="ARBA00022859"/>
    </source>
</evidence>
<evidence type="ECO:0000313" key="8">
    <source>
        <dbReference type="EMBL" id="KAG9467590.1"/>
    </source>
</evidence>
<proteinExistence type="predicted"/>
<protein>
    <submittedName>
        <fullName evidence="8">Uncharacterized protein</fullName>
    </submittedName>
</protein>
<evidence type="ECO:0000256" key="3">
    <source>
        <dbReference type="ARBA" id="ARBA00022588"/>
    </source>
</evidence>
<dbReference type="Pfam" id="PF00619">
    <property type="entry name" value="CARD"/>
    <property type="match status" value="1"/>
</dbReference>
<dbReference type="PANTHER" id="PTHR46985:SF4">
    <property type="entry name" value="CASPASE RECRUITMENT DOMAIN-CONTAINING PROTEIN 8"/>
    <property type="match status" value="1"/>
</dbReference>
<evidence type="ECO:0000259" key="6">
    <source>
        <dbReference type="PROSITE" id="PS50209"/>
    </source>
</evidence>
<dbReference type="PANTHER" id="PTHR46985">
    <property type="entry name" value="NACHT, LRR AND PYD DOMAINS-CONTAINING PROTEIN 1"/>
    <property type="match status" value="1"/>
</dbReference>
<gene>
    <name evidence="8" type="ORF">GDO78_014654</name>
</gene>
<comment type="subcellular location">
    <subcellularLocation>
        <location evidence="1">Cytoplasm</location>
        <location evidence="1">Cytosol</location>
    </subcellularLocation>
</comment>
<dbReference type="Gene3D" id="1.10.533.10">
    <property type="entry name" value="Death Domain, Fas"/>
    <property type="match status" value="1"/>
</dbReference>
<evidence type="ECO:0000256" key="2">
    <source>
        <dbReference type="ARBA" id="ARBA00022490"/>
    </source>
</evidence>
<feature type="domain" description="CARD" evidence="6">
    <location>
        <begin position="181"/>
        <end position="271"/>
    </location>
</feature>
<dbReference type="PROSITE" id="PS51830">
    <property type="entry name" value="FIIND"/>
    <property type="match status" value="1"/>
</dbReference>
<sequence>MYAVLENPTFSCIGVILYPLNCLKDGIMKLIPCHGVVLLFYNTITRDDRTYKYRLHLYLLPNIRTVEKEVEREEARHSCQRIYKPPQTESVYFKKKYRINGPQIARVIPKTLLFESHCPLEIHPFIEININGEKNTEVNVSVHPEDKDITVWETMVSAEEMLGLPSLMSRLKIQPGDSQHFPEENVHFVDKNRADLIRVISVVYCVLDDLLSLGLLTDEQYDSVRSQNTKSEQMRKLYDYMRGWGNDDKDKVYQALRKHNYRTIKYLENKVPAEYRKSHASAKTFKCILY</sequence>
<dbReference type="Pfam" id="PF23679">
    <property type="entry name" value="UPA-FIIND"/>
    <property type="match status" value="1"/>
</dbReference>
<evidence type="ECO:0000259" key="7">
    <source>
        <dbReference type="PROSITE" id="PS51830"/>
    </source>
</evidence>
<reference evidence="8" key="1">
    <citation type="thesis" date="2020" institute="ProQuest LLC" country="789 East Eisenhower Parkway, Ann Arbor, MI, USA">
        <title>Comparative Genomics and Chromosome Evolution.</title>
        <authorList>
            <person name="Mudd A.B."/>
        </authorList>
    </citation>
    <scope>NUCLEOTIDE SEQUENCE</scope>
    <source>
        <strain evidence="8">HN-11 Male</strain>
        <tissue evidence="8">Kidney and liver</tissue>
    </source>
</reference>